<accession>A0ACC2DRI8</accession>
<sequence length="221" mass="24665">MVIVAIDIVMSSPAIFFGHLLFLFSVGSSQCVTENLRLNITGRSCSFMQLEQNAEKTTKPSQDQLSTRQRCFFLQEPIRTVSIGTDDSVCKQVCRISIFSAHDHNVSAPDETLLKETSVGSIVPLTGLKPGDYSVKMNCSSMKTCVSEPDEIRFVVGEQSQQENFMEINLGRIDLYEVKEVAIKEVICKFPRSSWKPVTICMIMLLEALGLKAISWIANRS</sequence>
<evidence type="ECO:0000313" key="2">
    <source>
        <dbReference type="Proteomes" id="UP001162992"/>
    </source>
</evidence>
<proteinExistence type="predicted"/>
<organism evidence="1 2">
    <name type="scientific">Diphasiastrum complanatum</name>
    <name type="common">Issler's clubmoss</name>
    <name type="synonym">Lycopodium complanatum</name>
    <dbReference type="NCBI Taxonomy" id="34168"/>
    <lineage>
        <taxon>Eukaryota</taxon>
        <taxon>Viridiplantae</taxon>
        <taxon>Streptophyta</taxon>
        <taxon>Embryophyta</taxon>
        <taxon>Tracheophyta</taxon>
        <taxon>Lycopodiopsida</taxon>
        <taxon>Lycopodiales</taxon>
        <taxon>Lycopodiaceae</taxon>
        <taxon>Lycopodioideae</taxon>
        <taxon>Diphasiastrum</taxon>
    </lineage>
</organism>
<dbReference type="Proteomes" id="UP001162992">
    <property type="component" value="Chromosome 5"/>
</dbReference>
<protein>
    <submittedName>
        <fullName evidence="1">Uncharacterized protein</fullName>
    </submittedName>
</protein>
<dbReference type="EMBL" id="CM055096">
    <property type="protein sequence ID" value="KAJ7556592.1"/>
    <property type="molecule type" value="Genomic_DNA"/>
</dbReference>
<name>A0ACC2DRI8_DIPCM</name>
<reference evidence="2" key="1">
    <citation type="journal article" date="2024" name="Proc. Natl. Acad. Sci. U.S.A.">
        <title>Extraordinary preservation of gene collinearity over three hundred million years revealed in homosporous lycophytes.</title>
        <authorList>
            <person name="Li C."/>
            <person name="Wickell D."/>
            <person name="Kuo L.Y."/>
            <person name="Chen X."/>
            <person name="Nie B."/>
            <person name="Liao X."/>
            <person name="Peng D."/>
            <person name="Ji J."/>
            <person name="Jenkins J."/>
            <person name="Williams M."/>
            <person name="Shu S."/>
            <person name="Plott C."/>
            <person name="Barry K."/>
            <person name="Rajasekar S."/>
            <person name="Grimwood J."/>
            <person name="Han X."/>
            <person name="Sun S."/>
            <person name="Hou Z."/>
            <person name="He W."/>
            <person name="Dai G."/>
            <person name="Sun C."/>
            <person name="Schmutz J."/>
            <person name="Leebens-Mack J.H."/>
            <person name="Li F.W."/>
            <person name="Wang L."/>
        </authorList>
    </citation>
    <scope>NUCLEOTIDE SEQUENCE [LARGE SCALE GENOMIC DNA]</scope>
    <source>
        <strain evidence="2">cv. PW_Plant_1</strain>
    </source>
</reference>
<evidence type="ECO:0000313" key="1">
    <source>
        <dbReference type="EMBL" id="KAJ7556592.1"/>
    </source>
</evidence>
<keyword evidence="2" id="KW-1185">Reference proteome</keyword>
<comment type="caution">
    <text evidence="1">The sequence shown here is derived from an EMBL/GenBank/DDBJ whole genome shotgun (WGS) entry which is preliminary data.</text>
</comment>
<gene>
    <name evidence="1" type="ORF">O6H91_05G089400</name>
</gene>